<dbReference type="InterPro" id="IPR000182">
    <property type="entry name" value="GNAT_dom"/>
</dbReference>
<keyword evidence="2" id="KW-0012">Acyltransferase</keyword>
<dbReference type="PANTHER" id="PTHR43877">
    <property type="entry name" value="AMINOALKYLPHOSPHONATE N-ACETYLTRANSFERASE-RELATED-RELATED"/>
    <property type="match status" value="1"/>
</dbReference>
<dbReference type="InterPro" id="IPR050832">
    <property type="entry name" value="Bact_Acetyltransf"/>
</dbReference>
<dbReference type="InterPro" id="IPR016181">
    <property type="entry name" value="Acyl_CoA_acyltransferase"/>
</dbReference>
<dbReference type="PANTHER" id="PTHR43877:SF2">
    <property type="entry name" value="AMINOALKYLPHOSPHONATE N-ACETYLTRANSFERASE-RELATED"/>
    <property type="match status" value="1"/>
</dbReference>
<dbReference type="EMBL" id="FPAA01000005">
    <property type="protein sequence ID" value="SFS64128.1"/>
    <property type="molecule type" value="Genomic_DNA"/>
</dbReference>
<reference evidence="5" key="1">
    <citation type="submission" date="2016-10" db="EMBL/GenBank/DDBJ databases">
        <authorList>
            <person name="Varghese N."/>
            <person name="Submissions S."/>
        </authorList>
    </citation>
    <scope>NUCLEOTIDE SEQUENCE [LARGE SCALE GENOMIC DNA]</scope>
    <source>
        <strain evidence="5">DSM 45789</strain>
    </source>
</reference>
<evidence type="ECO:0000313" key="4">
    <source>
        <dbReference type="EMBL" id="SFS64128.1"/>
    </source>
</evidence>
<feature type="domain" description="N-acetyltransferase" evidence="3">
    <location>
        <begin position="6"/>
        <end position="144"/>
    </location>
</feature>
<dbReference type="RefSeq" id="WP_245838698.1">
    <property type="nucleotide sequence ID" value="NZ_FPAA01000005.1"/>
</dbReference>
<dbReference type="PROSITE" id="PS51186">
    <property type="entry name" value="GNAT"/>
    <property type="match status" value="1"/>
</dbReference>
<evidence type="ECO:0000259" key="3">
    <source>
        <dbReference type="PROSITE" id="PS51186"/>
    </source>
</evidence>
<evidence type="ECO:0000256" key="2">
    <source>
        <dbReference type="ARBA" id="ARBA00023315"/>
    </source>
</evidence>
<dbReference type="Pfam" id="PF00583">
    <property type="entry name" value="Acetyltransf_1"/>
    <property type="match status" value="1"/>
</dbReference>
<evidence type="ECO:0000313" key="5">
    <source>
        <dbReference type="Proteomes" id="UP000198660"/>
    </source>
</evidence>
<organism evidence="4 5">
    <name type="scientific">Marininema halotolerans</name>
    <dbReference type="NCBI Taxonomy" id="1155944"/>
    <lineage>
        <taxon>Bacteria</taxon>
        <taxon>Bacillati</taxon>
        <taxon>Bacillota</taxon>
        <taxon>Bacilli</taxon>
        <taxon>Bacillales</taxon>
        <taxon>Thermoactinomycetaceae</taxon>
        <taxon>Marininema</taxon>
    </lineage>
</organism>
<gene>
    <name evidence="4" type="ORF">SAMN05444972_10594</name>
</gene>
<keyword evidence="1 4" id="KW-0808">Transferase</keyword>
<protein>
    <submittedName>
        <fullName evidence="4">Acetyltransferase (GNAT) family protein</fullName>
    </submittedName>
</protein>
<accession>A0A1I6RI47</accession>
<dbReference type="SUPFAM" id="SSF55729">
    <property type="entry name" value="Acyl-CoA N-acyltransferases (Nat)"/>
    <property type="match status" value="1"/>
</dbReference>
<evidence type="ECO:0000256" key="1">
    <source>
        <dbReference type="ARBA" id="ARBA00022679"/>
    </source>
</evidence>
<name>A0A1I6RI47_9BACL</name>
<dbReference type="Gene3D" id="3.40.630.30">
    <property type="match status" value="1"/>
</dbReference>
<sequence>MDKTIVVKECITETDFRQAFPVINELRPHLTEAMYFEWLQPMQKEGYRLFVIEEEGEVVACAGIEIMTNFYNGRHLYLHDLVTRSDRRSCGHGERLLSELEEWGRAQGCERVALTSRFIRKDAHRFYEERMGYDKESYAFLKDI</sequence>
<dbReference type="GO" id="GO:0016747">
    <property type="term" value="F:acyltransferase activity, transferring groups other than amino-acyl groups"/>
    <property type="evidence" value="ECO:0007669"/>
    <property type="project" value="InterPro"/>
</dbReference>
<dbReference type="Proteomes" id="UP000198660">
    <property type="component" value="Unassembled WGS sequence"/>
</dbReference>
<dbReference type="AlphaFoldDB" id="A0A1I6RI47"/>
<dbReference type="CDD" id="cd04301">
    <property type="entry name" value="NAT_SF"/>
    <property type="match status" value="1"/>
</dbReference>
<proteinExistence type="predicted"/>
<keyword evidence="5" id="KW-1185">Reference proteome</keyword>